<gene>
    <name evidence="2" type="ORF">GCM10023320_62640</name>
</gene>
<feature type="region of interest" description="Disordered" evidence="1">
    <location>
        <begin position="56"/>
        <end position="83"/>
    </location>
</feature>
<evidence type="ECO:0000313" key="2">
    <source>
        <dbReference type="EMBL" id="GAA5134597.1"/>
    </source>
</evidence>
<protein>
    <submittedName>
        <fullName evidence="2">Uncharacterized protein</fullName>
    </submittedName>
</protein>
<dbReference type="EMBL" id="BAABJO010000030">
    <property type="protein sequence ID" value="GAA5134597.1"/>
    <property type="molecule type" value="Genomic_DNA"/>
</dbReference>
<accession>A0ABP9NW93</accession>
<sequence length="83" mass="9312">MNTSSSTQAQRCTLPDCDAIVVQPECGGVPQIYCSREHRRMARKLRSIARAEADPVQVDTRLPQKPDVNDNRAWLTNPFSVQS</sequence>
<evidence type="ECO:0000313" key="3">
    <source>
        <dbReference type="Proteomes" id="UP001500804"/>
    </source>
</evidence>
<comment type="caution">
    <text evidence="2">The sequence shown here is derived from an EMBL/GenBank/DDBJ whole genome shotgun (WGS) entry which is preliminary data.</text>
</comment>
<proteinExistence type="predicted"/>
<name>A0ABP9NW93_9PSEU</name>
<evidence type="ECO:0000256" key="1">
    <source>
        <dbReference type="SAM" id="MobiDB-lite"/>
    </source>
</evidence>
<reference evidence="3" key="1">
    <citation type="journal article" date="2019" name="Int. J. Syst. Evol. Microbiol.">
        <title>The Global Catalogue of Microorganisms (GCM) 10K type strain sequencing project: providing services to taxonomists for standard genome sequencing and annotation.</title>
        <authorList>
            <consortium name="The Broad Institute Genomics Platform"/>
            <consortium name="The Broad Institute Genome Sequencing Center for Infectious Disease"/>
            <person name="Wu L."/>
            <person name="Ma J."/>
        </authorList>
    </citation>
    <scope>NUCLEOTIDE SEQUENCE [LARGE SCALE GENOMIC DNA]</scope>
    <source>
        <strain evidence="3">JCM 18302</strain>
    </source>
</reference>
<dbReference type="Proteomes" id="UP001500804">
    <property type="component" value="Unassembled WGS sequence"/>
</dbReference>
<organism evidence="2 3">
    <name type="scientific">Pseudonocardia adelaidensis</name>
    <dbReference type="NCBI Taxonomy" id="648754"/>
    <lineage>
        <taxon>Bacteria</taxon>
        <taxon>Bacillati</taxon>
        <taxon>Actinomycetota</taxon>
        <taxon>Actinomycetes</taxon>
        <taxon>Pseudonocardiales</taxon>
        <taxon>Pseudonocardiaceae</taxon>
        <taxon>Pseudonocardia</taxon>
    </lineage>
</organism>
<keyword evidence="3" id="KW-1185">Reference proteome</keyword>